<dbReference type="EMBL" id="JBHUMM010000011">
    <property type="protein sequence ID" value="MFD2671463.1"/>
    <property type="molecule type" value="Genomic_DNA"/>
</dbReference>
<comment type="caution">
    <text evidence="2">The sequence shown here is derived from an EMBL/GenBank/DDBJ whole genome shotgun (WGS) entry which is preliminary data.</text>
</comment>
<proteinExistence type="predicted"/>
<dbReference type="Gene3D" id="3.30.457.10">
    <property type="entry name" value="Copper amine oxidase-like, N-terminal domain"/>
    <property type="match status" value="1"/>
</dbReference>
<evidence type="ECO:0000313" key="3">
    <source>
        <dbReference type="Proteomes" id="UP001597497"/>
    </source>
</evidence>
<dbReference type="SUPFAM" id="SSF55383">
    <property type="entry name" value="Copper amine oxidase, domain N"/>
    <property type="match status" value="1"/>
</dbReference>
<gene>
    <name evidence="2" type="ORF">ACFSUC_07570</name>
</gene>
<dbReference type="Gene3D" id="3.40.50.1110">
    <property type="entry name" value="SGNH hydrolase"/>
    <property type="match status" value="1"/>
</dbReference>
<sequence>MKVHLSTRYTWMNKWMVLVLILAIGLTTPVSDILAANKATANEKPVPAHMTVLLNDEILQFDVQPVIVKGSTLVPLRKIFESLDASVYWKNDTKTVTATKGQMTFTYTIGDMHAWRNDWKLPVATIPGMIVEGNTMVPLRFVSESLGVQVHYVAETRTIHMVKPEKTWSDAELTAELDRYRLPLPYKTILNQAPEWIAYMQSRVNADSVLFFGDSTTWGSYLGSKETLPYLAGQELGTSAYNLGVPGFSPTQMMPFIDHVLTALDEQKPAVVIQLQYFWDQPTTYTGFTDMLQRTIPPIEDARQALTRTLPADEEKVEPAYADYAQQSAEKKSAMVARGKQIFVKKHQLSSEMNSRLQSLRALIQARPQQQFYVYLPPYLMGEVTTHTELKTSDVQQYVNLIERQFEGLPNVYVRNFNDGNEEWTATDFIDWLHRSKQGEKRFAAVLTDWIQQEQAN</sequence>
<dbReference type="Proteomes" id="UP001597497">
    <property type="component" value="Unassembled WGS sequence"/>
</dbReference>
<dbReference type="RefSeq" id="WP_379928935.1">
    <property type="nucleotide sequence ID" value="NZ_JBHUMM010000011.1"/>
</dbReference>
<accession>A0ABW5R8Z8</accession>
<feature type="domain" description="Copper amine oxidase-like N-terminal" evidence="1">
    <location>
        <begin position="54"/>
        <end position="160"/>
    </location>
</feature>
<dbReference type="SUPFAM" id="SSF52266">
    <property type="entry name" value="SGNH hydrolase"/>
    <property type="match status" value="1"/>
</dbReference>
<dbReference type="Pfam" id="PF07833">
    <property type="entry name" value="Cu_amine_oxidN1"/>
    <property type="match status" value="1"/>
</dbReference>
<keyword evidence="3" id="KW-1185">Reference proteome</keyword>
<name>A0ABW5R8Z8_9BACL</name>
<protein>
    <submittedName>
        <fullName evidence="2">Stalk domain-containing protein</fullName>
    </submittedName>
</protein>
<reference evidence="3" key="1">
    <citation type="journal article" date="2019" name="Int. J. Syst. Evol. Microbiol.">
        <title>The Global Catalogue of Microorganisms (GCM) 10K type strain sequencing project: providing services to taxonomists for standard genome sequencing and annotation.</title>
        <authorList>
            <consortium name="The Broad Institute Genomics Platform"/>
            <consortium name="The Broad Institute Genome Sequencing Center for Infectious Disease"/>
            <person name="Wu L."/>
            <person name="Ma J."/>
        </authorList>
    </citation>
    <scope>NUCLEOTIDE SEQUENCE [LARGE SCALE GENOMIC DNA]</scope>
    <source>
        <strain evidence="3">KCTC 33676</strain>
    </source>
</reference>
<evidence type="ECO:0000313" key="2">
    <source>
        <dbReference type="EMBL" id="MFD2671463.1"/>
    </source>
</evidence>
<dbReference type="InterPro" id="IPR036514">
    <property type="entry name" value="SGNH_hydro_sf"/>
</dbReference>
<evidence type="ECO:0000259" key="1">
    <source>
        <dbReference type="Pfam" id="PF07833"/>
    </source>
</evidence>
<dbReference type="InterPro" id="IPR036582">
    <property type="entry name" value="Mao_N_sf"/>
</dbReference>
<organism evidence="2 3">
    <name type="scientific">Marinicrinis sediminis</name>
    <dbReference type="NCBI Taxonomy" id="1652465"/>
    <lineage>
        <taxon>Bacteria</taxon>
        <taxon>Bacillati</taxon>
        <taxon>Bacillota</taxon>
        <taxon>Bacilli</taxon>
        <taxon>Bacillales</taxon>
        <taxon>Paenibacillaceae</taxon>
    </lineage>
</organism>
<dbReference type="InterPro" id="IPR012854">
    <property type="entry name" value="Cu_amine_oxidase-like_N"/>
</dbReference>